<feature type="domain" description="Oberon coiled-coil region" evidence="10">
    <location>
        <begin position="1211"/>
        <end position="1322"/>
    </location>
</feature>
<dbReference type="GO" id="GO:0010492">
    <property type="term" value="P:maintenance of shoot apical meristem identity"/>
    <property type="evidence" value="ECO:0007669"/>
    <property type="project" value="TreeGrafter"/>
</dbReference>
<evidence type="ECO:0000256" key="4">
    <source>
        <dbReference type="ARBA" id="ARBA00022833"/>
    </source>
</evidence>
<keyword evidence="4" id="KW-0862">Zinc</keyword>
<feature type="compositionally biased region" description="Basic and acidic residues" evidence="8">
    <location>
        <begin position="179"/>
        <end position="196"/>
    </location>
</feature>
<dbReference type="Pfam" id="PF07227">
    <property type="entry name" value="PHD_Oberon"/>
    <property type="match status" value="1"/>
</dbReference>
<evidence type="ECO:0000256" key="7">
    <source>
        <dbReference type="SAM" id="Coils"/>
    </source>
</evidence>
<feature type="region of interest" description="Disordered" evidence="8">
    <location>
        <begin position="811"/>
        <end position="857"/>
    </location>
</feature>
<dbReference type="EMBL" id="JBAMMX010000015">
    <property type="protein sequence ID" value="KAK6925604.1"/>
    <property type="molecule type" value="Genomic_DNA"/>
</dbReference>
<organism evidence="11 12">
    <name type="scientific">Dillenia turbinata</name>
    <dbReference type="NCBI Taxonomy" id="194707"/>
    <lineage>
        <taxon>Eukaryota</taxon>
        <taxon>Viridiplantae</taxon>
        <taxon>Streptophyta</taxon>
        <taxon>Embryophyta</taxon>
        <taxon>Tracheophyta</taxon>
        <taxon>Spermatophyta</taxon>
        <taxon>Magnoliopsida</taxon>
        <taxon>eudicotyledons</taxon>
        <taxon>Gunneridae</taxon>
        <taxon>Pentapetalae</taxon>
        <taxon>Dilleniales</taxon>
        <taxon>Dilleniaceae</taxon>
        <taxon>Dillenia</taxon>
    </lineage>
</organism>
<dbReference type="InterPro" id="IPR047578">
    <property type="entry name" value="OBE1-like_PHD"/>
</dbReference>
<feature type="region of interest" description="Disordered" evidence="8">
    <location>
        <begin position="219"/>
        <end position="539"/>
    </location>
</feature>
<dbReference type="PANTHER" id="PTHR21736:SF20">
    <property type="entry name" value="PROTEIN OBERON 4"/>
    <property type="match status" value="1"/>
</dbReference>
<evidence type="ECO:0000259" key="9">
    <source>
        <dbReference type="Pfam" id="PF07227"/>
    </source>
</evidence>
<evidence type="ECO:0000313" key="11">
    <source>
        <dbReference type="EMBL" id="KAK6925604.1"/>
    </source>
</evidence>
<feature type="region of interest" description="Disordered" evidence="8">
    <location>
        <begin position="147"/>
        <end position="196"/>
    </location>
</feature>
<evidence type="ECO:0000256" key="2">
    <source>
        <dbReference type="ARBA" id="ARBA00022723"/>
    </source>
</evidence>
<evidence type="ECO:0000256" key="3">
    <source>
        <dbReference type="ARBA" id="ARBA00022771"/>
    </source>
</evidence>
<feature type="compositionally biased region" description="Basic and acidic residues" evidence="8">
    <location>
        <begin position="328"/>
        <end position="343"/>
    </location>
</feature>
<name>A0AAN8Z3Y4_9MAGN</name>
<dbReference type="InterPro" id="IPR004082">
    <property type="entry name" value="OBERON"/>
</dbReference>
<dbReference type="InterPro" id="IPR032535">
    <property type="entry name" value="Oberon_CC"/>
</dbReference>
<feature type="coiled-coil region" evidence="7">
    <location>
        <begin position="1283"/>
        <end position="1331"/>
    </location>
</feature>
<dbReference type="GO" id="GO:0005634">
    <property type="term" value="C:nucleus"/>
    <property type="evidence" value="ECO:0007669"/>
    <property type="project" value="UniProtKB-SubCell"/>
</dbReference>
<keyword evidence="3" id="KW-0863">Zinc-finger</keyword>
<evidence type="ECO:0000256" key="1">
    <source>
        <dbReference type="ARBA" id="ARBA00004123"/>
    </source>
</evidence>
<protein>
    <submittedName>
        <fullName evidence="11">Oberon, PHD finger domain</fullName>
    </submittedName>
</protein>
<keyword evidence="5 7" id="KW-0175">Coiled coil</keyword>
<evidence type="ECO:0000256" key="5">
    <source>
        <dbReference type="ARBA" id="ARBA00023054"/>
    </source>
</evidence>
<dbReference type="CDD" id="cd15612">
    <property type="entry name" value="PHD_OBE1_like"/>
    <property type="match status" value="1"/>
</dbReference>
<comment type="caution">
    <text evidence="11">The sequence shown here is derived from an EMBL/GenBank/DDBJ whole genome shotgun (WGS) entry which is preliminary data.</text>
</comment>
<proteinExistence type="predicted"/>
<dbReference type="PANTHER" id="PTHR21736">
    <property type="entry name" value="VERNALIZATION-INSENSITIVE PROTEIN 3"/>
    <property type="match status" value="1"/>
</dbReference>
<dbReference type="GO" id="GO:0010071">
    <property type="term" value="P:root meristem specification"/>
    <property type="evidence" value="ECO:0007669"/>
    <property type="project" value="TreeGrafter"/>
</dbReference>
<keyword evidence="12" id="KW-1185">Reference proteome</keyword>
<reference evidence="11 12" key="1">
    <citation type="submission" date="2023-12" db="EMBL/GenBank/DDBJ databases">
        <title>A high-quality genome assembly for Dillenia turbinata (Dilleniales).</title>
        <authorList>
            <person name="Chanderbali A."/>
        </authorList>
    </citation>
    <scope>NUCLEOTIDE SEQUENCE [LARGE SCALE GENOMIC DNA]</scope>
    <source>
        <strain evidence="11">LSX21</strain>
        <tissue evidence="11">Leaf</tissue>
    </source>
</reference>
<evidence type="ECO:0000256" key="6">
    <source>
        <dbReference type="ARBA" id="ARBA00023242"/>
    </source>
</evidence>
<feature type="compositionally biased region" description="Basic and acidic residues" evidence="8">
    <location>
        <begin position="438"/>
        <end position="448"/>
    </location>
</feature>
<sequence>MFLQFSLNQRLVIPSDSDSDSDEDEDENYYFFCLLQDASLDHPFDNWRGIPTRLNNIPHPREIRKCFYEDVLQATQRAVNDGRTRLKSTTAQAAVTTENVCAMIFVIVAGGYLGEVFKLELFLPENCPKLICVMKRLRSYGDDLFDERTTSSSSSHRRSYSSKTENGRKGSSTLSGYDRNVDDDRDRDRDWDRGRPLRKRVDHDSDGFDRRKGFDRFSVSISSPRSGGYGGDRDRDRDRDRIHRSESFSGTRREFPKGFRSERDRPRREESSWRRFGRIKDFDEDLRSPSDSKGSRERLRSPSQSLKDAKSPSWSRDVKSPTWSKESGGGERSKSVEVKKSEEVGAESGNNSEMEEGELEPEPVAQQEPKPDLVQDNGDKIVSDGKGDNRDKKSLAEEVKEKDGEKMVVDKCVSDGKVETHIESLEKTENSTSSGDTDVAKEIEKLCHSTDNSNASDGSSGTKEEEVATASNGNAHEEDASANHLECLPASDRKHIGEGNEGDSEKGISEKVLLPEEEKKQEERKQEKPLNLDNGMEGSSLPESSIGFVEEMNLLKPELTLIHLKDKGKGLAFSPSNDTSFIDVIQPVERDLIACKEDAMEGPSNRGFRLFLGPSLMTEKTNVAPVTENDDEKLKLEPLELSLGLPNVSLPLASQNSAPNVTLYAASQDMSRACGSPPRGRSVQSLATSFRTGSDGFTASVSFSGSQFVHNPSCSLTQNSLDNFEHSVGSHPIFLGVDWSQPMNEPKLNEASSYQNAMPNGNGSIHRLQSLQGTFSGQGVQGQQHLKALEESSGMPSGLARSLSLQRQLPGVKVRNQDNARSPAHSVGSRETRSEFGQDKKQVLREESGGKHFRDNGQREMEQVLANGMAFVERIISIIVSEPVQVVARRFYEMNEQSIAALKDGACEFIVKEDKHGRKLLAFQDALQGRSDLTLDTLLKSHRTQLEILVAMKTGLQDVLKRADKISSTDLAEIFLNLKCRNLDCRSILPVDECDCKICSQKIGFCSTCMCLVCLKFDMASNTCSWVGCDVCLHWCHTDCALRGSYIRSGRGAQGTTEMQFHCVACSHPSEMFGFVKEVFKTCAKEWKMEILQKELQYVKRIFSASTDIRGKLLHDVAEKMLVQMERGCSLPEVCDHILRFLSESDSLYGNTVASSGKELQSLKSKGEVSNAVAMPNQESNWLNAVSAEKTPLMENASGAIPDGEGSRVGKRSWDSELRMSMEKKPVMDELESIIKIKLAEAKMFQTRADDARREADGLRRIAVAKNEKIEEEYTNRITKLRLAETEERRRQKLEELQVLDRSHREYYNMKTRMEADIKDLLLKMEVTKRNLSM</sequence>
<gene>
    <name evidence="11" type="ORF">RJ641_007323</name>
</gene>
<dbReference type="InterPro" id="IPR032881">
    <property type="entry name" value="Oberon-like_PHD"/>
</dbReference>
<feature type="compositionally biased region" description="Basic and acidic residues" evidence="8">
    <location>
        <begin position="828"/>
        <end position="857"/>
    </location>
</feature>
<evidence type="ECO:0000313" key="12">
    <source>
        <dbReference type="Proteomes" id="UP001370490"/>
    </source>
</evidence>
<feature type="compositionally biased region" description="Basic and acidic residues" evidence="8">
    <location>
        <begin position="231"/>
        <end position="300"/>
    </location>
</feature>
<accession>A0AAN8Z3Y4</accession>
<keyword evidence="6" id="KW-0539">Nucleus</keyword>
<evidence type="ECO:0000256" key="8">
    <source>
        <dbReference type="SAM" id="MobiDB-lite"/>
    </source>
</evidence>
<comment type="subcellular location">
    <subcellularLocation>
        <location evidence="1">Nucleus</location>
    </subcellularLocation>
</comment>
<dbReference type="GO" id="GO:0010468">
    <property type="term" value="P:regulation of gene expression"/>
    <property type="evidence" value="ECO:0007669"/>
    <property type="project" value="TreeGrafter"/>
</dbReference>
<feature type="compositionally biased region" description="Polar residues" evidence="8">
    <location>
        <begin position="449"/>
        <end position="461"/>
    </location>
</feature>
<keyword evidence="2" id="KW-0479">Metal-binding</keyword>
<dbReference type="Pfam" id="PF16312">
    <property type="entry name" value="Oberon_cc"/>
    <property type="match status" value="1"/>
</dbReference>
<feature type="compositionally biased region" description="Basic and acidic residues" evidence="8">
    <location>
        <begin position="491"/>
        <end position="530"/>
    </location>
</feature>
<evidence type="ECO:0000259" key="10">
    <source>
        <dbReference type="Pfam" id="PF16312"/>
    </source>
</evidence>
<dbReference type="GO" id="GO:0008270">
    <property type="term" value="F:zinc ion binding"/>
    <property type="evidence" value="ECO:0007669"/>
    <property type="project" value="UniProtKB-KW"/>
</dbReference>
<feature type="compositionally biased region" description="Basic and acidic residues" evidence="8">
    <location>
        <begin position="369"/>
        <end position="429"/>
    </location>
</feature>
<dbReference type="PRINTS" id="PR01544">
    <property type="entry name" value="ARATH130DUF"/>
</dbReference>
<dbReference type="GO" id="GO:0010078">
    <property type="term" value="P:maintenance of root meristem identity"/>
    <property type="evidence" value="ECO:0007669"/>
    <property type="project" value="TreeGrafter"/>
</dbReference>
<dbReference type="Proteomes" id="UP001370490">
    <property type="component" value="Unassembled WGS sequence"/>
</dbReference>
<feature type="domain" description="Oberon-like PHD finger" evidence="9">
    <location>
        <begin position="980"/>
        <end position="1100"/>
    </location>
</feature>